<proteinExistence type="predicted"/>
<dbReference type="STRING" id="1385519.N801_01825"/>
<reference evidence="1 2" key="1">
    <citation type="submission" date="2013-08" db="EMBL/GenBank/DDBJ databases">
        <title>The genome sequence of Knoellia aerolata.</title>
        <authorList>
            <person name="Zhu W."/>
            <person name="Wang G."/>
        </authorList>
    </citation>
    <scope>NUCLEOTIDE SEQUENCE [LARGE SCALE GENOMIC DNA]</scope>
    <source>
        <strain evidence="1 2">DSM 18566</strain>
    </source>
</reference>
<evidence type="ECO:0000313" key="1">
    <source>
        <dbReference type="EMBL" id="KGN40591.1"/>
    </source>
</evidence>
<organism evidence="1 2">
    <name type="scientific">Knoellia aerolata DSM 18566</name>
    <dbReference type="NCBI Taxonomy" id="1385519"/>
    <lineage>
        <taxon>Bacteria</taxon>
        <taxon>Bacillati</taxon>
        <taxon>Actinomycetota</taxon>
        <taxon>Actinomycetes</taxon>
        <taxon>Micrococcales</taxon>
        <taxon>Intrasporangiaceae</taxon>
        <taxon>Knoellia</taxon>
    </lineage>
</organism>
<dbReference type="InterPro" id="IPR016181">
    <property type="entry name" value="Acyl_CoA_acyltransferase"/>
</dbReference>
<evidence type="ECO:0000313" key="2">
    <source>
        <dbReference type="Proteomes" id="UP000030013"/>
    </source>
</evidence>
<dbReference type="EMBL" id="AVPL01000037">
    <property type="protein sequence ID" value="KGN40591.1"/>
    <property type="molecule type" value="Genomic_DNA"/>
</dbReference>
<comment type="caution">
    <text evidence="1">The sequence shown here is derived from an EMBL/GenBank/DDBJ whole genome shotgun (WGS) entry which is preliminary data.</text>
</comment>
<name>A0A0A0JYI0_9MICO</name>
<protein>
    <recommendedName>
        <fullName evidence="3">Acetyltransferase-like protein</fullName>
    </recommendedName>
</protein>
<sequence>MDLVVASLTDRPDLAGLLRDFDDTWPEFMRHDPMGDLYYSRATTTYAAWTLVAWDAADPGRLVAKSHSVPFAMGDAVGRPRLPDDGWDGVIRWAWLDELSGRSPTHVSGLEVAIRSDLQGTGLASVMLEAKRQNAARLGFSDLVAPVRPNGKHRRPRLPMSDYLAGLRDDGLPEDPWLRLHVRVGATIEGVCPRAMTISGTLAEWRSWTGLPFDETGDVEVPFALNPVHVSVEHDHAVYVEPGVWVHHRI</sequence>
<gene>
    <name evidence="1" type="ORF">N801_01825</name>
</gene>
<evidence type="ECO:0008006" key="3">
    <source>
        <dbReference type="Google" id="ProtNLM"/>
    </source>
</evidence>
<dbReference type="SUPFAM" id="SSF55729">
    <property type="entry name" value="Acyl-CoA N-acyltransferases (Nat)"/>
    <property type="match status" value="1"/>
</dbReference>
<dbReference type="Proteomes" id="UP000030013">
    <property type="component" value="Unassembled WGS sequence"/>
</dbReference>
<dbReference type="eggNOG" id="COG0456">
    <property type="taxonomic scope" value="Bacteria"/>
</dbReference>
<dbReference type="AlphaFoldDB" id="A0A0A0JYI0"/>
<dbReference type="RefSeq" id="WP_035938427.1">
    <property type="nucleotide sequence ID" value="NZ_AVPL01000037.1"/>
</dbReference>
<dbReference type="OrthoDB" id="342444at2"/>
<keyword evidence="2" id="KW-1185">Reference proteome</keyword>
<accession>A0A0A0JYI0</accession>
<dbReference type="Gene3D" id="3.40.630.30">
    <property type="match status" value="1"/>
</dbReference>